<keyword evidence="4" id="KW-1185">Reference proteome</keyword>
<dbReference type="PANTHER" id="PTHR46093">
    <property type="entry name" value="ACYL-COA-BINDING DOMAIN-CONTAINING PROTEIN 5"/>
    <property type="match status" value="1"/>
</dbReference>
<dbReference type="SUPFAM" id="SSF50965">
    <property type="entry name" value="Galactose oxidase, central domain"/>
    <property type="match status" value="1"/>
</dbReference>
<dbReference type="Pfam" id="PF24681">
    <property type="entry name" value="Kelch_KLHDC2_KLHL20_DRC7"/>
    <property type="match status" value="1"/>
</dbReference>
<accession>A0A9P6MDX4</accession>
<dbReference type="InterPro" id="IPR011043">
    <property type="entry name" value="Gal_Oxase/kelch_b-propeller"/>
</dbReference>
<keyword evidence="1" id="KW-0880">Kelch repeat</keyword>
<sequence length="227" mass="24509">MYAGGLLHGYNFITSTWSTLVLQQPISGQTGLMYFPNFFEGSMMRLNPTTKSHDSVPMPTPLIPSRQFSVAWSASLQKMLFIGGTTGAAEQLDRLNMYSYNTKDGWVDLAQVVKGPVPAARSFACFVPASGGSKMIVFGGFTKGRASVLPDIYILDVATMTWTKGANLGLKDQRAEAACAVSNDQFISWGGRATGEPLNSTIVYNIKTNQWTSAYTAAALPTSTYDG</sequence>
<feature type="non-terminal residue" evidence="3">
    <location>
        <position position="227"/>
    </location>
</feature>
<dbReference type="Proteomes" id="UP000749646">
    <property type="component" value="Unassembled WGS sequence"/>
</dbReference>
<keyword evidence="2" id="KW-0677">Repeat</keyword>
<evidence type="ECO:0000256" key="1">
    <source>
        <dbReference type="ARBA" id="ARBA00022441"/>
    </source>
</evidence>
<reference evidence="3" key="1">
    <citation type="journal article" date="2020" name="Fungal Divers.">
        <title>Resolving the Mortierellaceae phylogeny through synthesis of multi-gene phylogenetics and phylogenomics.</title>
        <authorList>
            <person name="Vandepol N."/>
            <person name="Liber J."/>
            <person name="Desiro A."/>
            <person name="Na H."/>
            <person name="Kennedy M."/>
            <person name="Barry K."/>
            <person name="Grigoriev I.V."/>
            <person name="Miller A.N."/>
            <person name="O'Donnell K."/>
            <person name="Stajich J.E."/>
            <person name="Bonito G."/>
        </authorList>
    </citation>
    <scope>NUCLEOTIDE SEQUENCE</scope>
    <source>
        <strain evidence="3">MES-2147</strain>
    </source>
</reference>
<proteinExistence type="predicted"/>
<dbReference type="InterPro" id="IPR015915">
    <property type="entry name" value="Kelch-typ_b-propeller"/>
</dbReference>
<evidence type="ECO:0000256" key="2">
    <source>
        <dbReference type="ARBA" id="ARBA00022737"/>
    </source>
</evidence>
<evidence type="ECO:0000313" key="4">
    <source>
        <dbReference type="Proteomes" id="UP000749646"/>
    </source>
</evidence>
<evidence type="ECO:0008006" key="5">
    <source>
        <dbReference type="Google" id="ProtNLM"/>
    </source>
</evidence>
<dbReference type="PANTHER" id="PTHR46093:SF18">
    <property type="entry name" value="FIBRONECTIN TYPE-III DOMAIN-CONTAINING PROTEIN"/>
    <property type="match status" value="1"/>
</dbReference>
<comment type="caution">
    <text evidence="3">The sequence shown here is derived from an EMBL/GenBank/DDBJ whole genome shotgun (WGS) entry which is preliminary data.</text>
</comment>
<gene>
    <name evidence="3" type="ORF">BGZ65_010514</name>
</gene>
<dbReference type="Gene3D" id="2.120.10.80">
    <property type="entry name" value="Kelch-type beta propeller"/>
    <property type="match status" value="1"/>
</dbReference>
<dbReference type="OrthoDB" id="432528at2759"/>
<protein>
    <recommendedName>
        <fullName evidence="5">Galactose oxidase</fullName>
    </recommendedName>
</protein>
<dbReference type="AlphaFoldDB" id="A0A9P6MDX4"/>
<organism evidence="3 4">
    <name type="scientific">Modicella reniformis</name>
    <dbReference type="NCBI Taxonomy" id="1440133"/>
    <lineage>
        <taxon>Eukaryota</taxon>
        <taxon>Fungi</taxon>
        <taxon>Fungi incertae sedis</taxon>
        <taxon>Mucoromycota</taxon>
        <taxon>Mortierellomycotina</taxon>
        <taxon>Mortierellomycetes</taxon>
        <taxon>Mortierellales</taxon>
        <taxon>Mortierellaceae</taxon>
        <taxon>Modicella</taxon>
    </lineage>
</organism>
<evidence type="ECO:0000313" key="3">
    <source>
        <dbReference type="EMBL" id="KAF9993903.1"/>
    </source>
</evidence>
<name>A0A9P6MDX4_9FUNG</name>
<dbReference type="EMBL" id="JAAAHW010001709">
    <property type="protein sequence ID" value="KAF9993903.1"/>
    <property type="molecule type" value="Genomic_DNA"/>
</dbReference>